<organism evidence="3 4">
    <name type="scientific">Metabacillus endolithicus</name>
    <dbReference type="NCBI Taxonomy" id="1535204"/>
    <lineage>
        <taxon>Bacteria</taxon>
        <taxon>Bacillati</taxon>
        <taxon>Bacillota</taxon>
        <taxon>Bacilli</taxon>
        <taxon>Bacillales</taxon>
        <taxon>Bacillaceae</taxon>
        <taxon>Metabacillus</taxon>
    </lineage>
</organism>
<dbReference type="EMBL" id="JBHUIK010000005">
    <property type="protein sequence ID" value="MFD2216015.1"/>
    <property type="molecule type" value="Genomic_DNA"/>
</dbReference>
<comment type="caution">
    <text evidence="3">The sequence shown here is derived from an EMBL/GenBank/DDBJ whole genome shotgun (WGS) entry which is preliminary data.</text>
</comment>
<reference evidence="4" key="1">
    <citation type="journal article" date="2019" name="Int. J. Syst. Evol. Microbiol.">
        <title>The Global Catalogue of Microorganisms (GCM) 10K type strain sequencing project: providing services to taxonomists for standard genome sequencing and annotation.</title>
        <authorList>
            <consortium name="The Broad Institute Genomics Platform"/>
            <consortium name="The Broad Institute Genome Sequencing Center for Infectious Disease"/>
            <person name="Wu L."/>
            <person name="Ma J."/>
        </authorList>
    </citation>
    <scope>NUCLEOTIDE SEQUENCE [LARGE SCALE GENOMIC DNA]</scope>
    <source>
        <strain evidence="4">CGMCC 1.15474</strain>
    </source>
</reference>
<proteinExistence type="predicted"/>
<dbReference type="InterPro" id="IPR028976">
    <property type="entry name" value="CheC-like_sf"/>
</dbReference>
<dbReference type="InterPro" id="IPR038756">
    <property type="entry name" value="CheX-like"/>
</dbReference>
<dbReference type="Proteomes" id="UP001597318">
    <property type="component" value="Unassembled WGS sequence"/>
</dbReference>
<protein>
    <submittedName>
        <fullName evidence="3">Chemotaxis protein CheX</fullName>
    </submittedName>
</protein>
<evidence type="ECO:0000313" key="4">
    <source>
        <dbReference type="Proteomes" id="UP001597318"/>
    </source>
</evidence>
<dbReference type="PANTHER" id="PTHR39452">
    <property type="entry name" value="CHEY-P PHOSPHATASE CHEX"/>
    <property type="match status" value="1"/>
</dbReference>
<dbReference type="SUPFAM" id="SSF103039">
    <property type="entry name" value="CheC-like"/>
    <property type="match status" value="1"/>
</dbReference>
<dbReference type="PANTHER" id="PTHR39452:SF1">
    <property type="entry name" value="CHEY-P PHOSPHATASE CHEX"/>
    <property type="match status" value="1"/>
</dbReference>
<keyword evidence="1" id="KW-0145">Chemotaxis</keyword>
<accession>A0ABW5C531</accession>
<dbReference type="CDD" id="cd17906">
    <property type="entry name" value="CheX"/>
    <property type="match status" value="1"/>
</dbReference>
<evidence type="ECO:0000313" key="3">
    <source>
        <dbReference type="EMBL" id="MFD2216015.1"/>
    </source>
</evidence>
<feature type="domain" description="Chemotaxis phosphatase CheX-like" evidence="2">
    <location>
        <begin position="45"/>
        <end position="123"/>
    </location>
</feature>
<sequence>MSATVSTTLEDFQEGILDSIKQIVPIPYEGVSVPIVQKELSLQYGVLVGVTGAVKGKILYKADADVFGSIGELMFGMALEGEMLKSFSGELGNMLSGGLCTHIFSKGVTIDITAPTIMEGNSTLSGFREAIEVEVTFQNGNKLAVGLMID</sequence>
<dbReference type="Pfam" id="PF13690">
    <property type="entry name" value="CheX"/>
    <property type="match status" value="1"/>
</dbReference>
<evidence type="ECO:0000256" key="1">
    <source>
        <dbReference type="ARBA" id="ARBA00022500"/>
    </source>
</evidence>
<dbReference type="Gene3D" id="3.40.1550.10">
    <property type="entry name" value="CheC-like"/>
    <property type="match status" value="1"/>
</dbReference>
<gene>
    <name evidence="3" type="ORF">ACFSKK_20210</name>
</gene>
<dbReference type="RefSeq" id="WP_247345828.1">
    <property type="nucleotide sequence ID" value="NZ_CP095550.1"/>
</dbReference>
<name>A0ABW5C531_9BACI</name>
<evidence type="ECO:0000259" key="2">
    <source>
        <dbReference type="Pfam" id="PF13690"/>
    </source>
</evidence>
<dbReference type="InterPro" id="IPR028051">
    <property type="entry name" value="CheX-like_dom"/>
</dbReference>
<keyword evidence="4" id="KW-1185">Reference proteome</keyword>